<evidence type="ECO:0000256" key="6">
    <source>
        <dbReference type="ARBA" id="ARBA00023065"/>
    </source>
</evidence>
<dbReference type="PROSITE" id="PS52016">
    <property type="entry name" value="TONB_DEPENDENT_REC_3"/>
    <property type="match status" value="1"/>
</dbReference>
<keyword evidence="2 10" id="KW-0813">Transport</keyword>
<evidence type="ECO:0000256" key="8">
    <source>
        <dbReference type="ARBA" id="ARBA00023136"/>
    </source>
</evidence>
<dbReference type="InterPro" id="IPR039426">
    <property type="entry name" value="TonB-dep_rcpt-like"/>
</dbReference>
<dbReference type="Proteomes" id="UP001165381">
    <property type="component" value="Unassembled WGS sequence"/>
</dbReference>
<evidence type="ECO:0000256" key="7">
    <source>
        <dbReference type="ARBA" id="ARBA00023077"/>
    </source>
</evidence>
<evidence type="ECO:0000256" key="10">
    <source>
        <dbReference type="PROSITE-ProRule" id="PRU01360"/>
    </source>
</evidence>
<keyword evidence="9 10" id="KW-0998">Cell outer membrane</keyword>
<feature type="signal peptide" evidence="12">
    <location>
        <begin position="1"/>
        <end position="21"/>
    </location>
</feature>
<evidence type="ECO:0000256" key="4">
    <source>
        <dbReference type="ARBA" id="ARBA00022692"/>
    </source>
</evidence>
<dbReference type="InterPro" id="IPR012910">
    <property type="entry name" value="Plug_dom"/>
</dbReference>
<protein>
    <submittedName>
        <fullName evidence="15">TonB-dependent receptor</fullName>
    </submittedName>
</protein>
<evidence type="ECO:0000256" key="11">
    <source>
        <dbReference type="RuleBase" id="RU003357"/>
    </source>
</evidence>
<evidence type="ECO:0000313" key="15">
    <source>
        <dbReference type="EMBL" id="MCL6294452.1"/>
    </source>
</evidence>
<dbReference type="InterPro" id="IPR000531">
    <property type="entry name" value="Beta-barrel_TonB"/>
</dbReference>
<evidence type="ECO:0000259" key="13">
    <source>
        <dbReference type="Pfam" id="PF00593"/>
    </source>
</evidence>
<dbReference type="RefSeq" id="WP_249972344.1">
    <property type="nucleotide sequence ID" value="NZ_JAMFLZ010000002.1"/>
</dbReference>
<evidence type="ECO:0000256" key="9">
    <source>
        <dbReference type="ARBA" id="ARBA00023237"/>
    </source>
</evidence>
<comment type="caution">
    <text evidence="15">The sequence shown here is derived from an EMBL/GenBank/DDBJ whole genome shotgun (WGS) entry which is preliminary data.</text>
</comment>
<name>A0ABT0QBU3_9FLAO</name>
<dbReference type="InterPro" id="IPR036942">
    <property type="entry name" value="Beta-barrel_TonB_sf"/>
</dbReference>
<accession>A0ABT0QBU3</accession>
<keyword evidence="5 12" id="KW-0732">Signal</keyword>
<keyword evidence="4 10" id="KW-0812">Transmembrane</keyword>
<keyword evidence="6" id="KW-0406">Ion transport</keyword>
<dbReference type="Gene3D" id="2.40.170.20">
    <property type="entry name" value="TonB-dependent receptor, beta-barrel domain"/>
    <property type="match status" value="1"/>
</dbReference>
<comment type="similarity">
    <text evidence="10 11">Belongs to the TonB-dependent receptor family.</text>
</comment>
<evidence type="ECO:0000256" key="3">
    <source>
        <dbReference type="ARBA" id="ARBA00022452"/>
    </source>
</evidence>
<dbReference type="Gene3D" id="2.170.130.10">
    <property type="entry name" value="TonB-dependent receptor, plug domain"/>
    <property type="match status" value="1"/>
</dbReference>
<keyword evidence="16" id="KW-1185">Reference proteome</keyword>
<dbReference type="InterPro" id="IPR037066">
    <property type="entry name" value="Plug_dom_sf"/>
</dbReference>
<evidence type="ECO:0000256" key="5">
    <source>
        <dbReference type="ARBA" id="ARBA00022729"/>
    </source>
</evidence>
<dbReference type="PANTHER" id="PTHR30069:SF53">
    <property type="entry name" value="COLICIN I RECEPTOR-RELATED"/>
    <property type="match status" value="1"/>
</dbReference>
<dbReference type="EMBL" id="JAMFLZ010000002">
    <property type="protein sequence ID" value="MCL6294452.1"/>
    <property type="molecule type" value="Genomic_DNA"/>
</dbReference>
<keyword evidence="3 10" id="KW-1134">Transmembrane beta strand</keyword>
<dbReference type="Pfam" id="PF00593">
    <property type="entry name" value="TonB_dep_Rec_b-barrel"/>
    <property type="match status" value="1"/>
</dbReference>
<dbReference type="Pfam" id="PF07715">
    <property type="entry name" value="Plug"/>
    <property type="match status" value="1"/>
</dbReference>
<keyword evidence="7 11" id="KW-0798">TonB box</keyword>
<evidence type="ECO:0000259" key="14">
    <source>
        <dbReference type="Pfam" id="PF07715"/>
    </source>
</evidence>
<evidence type="ECO:0000313" key="16">
    <source>
        <dbReference type="Proteomes" id="UP001165381"/>
    </source>
</evidence>
<reference evidence="15" key="1">
    <citation type="submission" date="2022-05" db="EMBL/GenBank/DDBJ databases">
        <authorList>
            <person name="Park J.-S."/>
        </authorList>
    </citation>
    <scope>NUCLEOTIDE SEQUENCE</scope>
    <source>
        <strain evidence="15">2012CJ34-3</strain>
    </source>
</reference>
<gene>
    <name evidence="15" type="ORF">M3P09_05565</name>
</gene>
<dbReference type="PANTHER" id="PTHR30069">
    <property type="entry name" value="TONB-DEPENDENT OUTER MEMBRANE RECEPTOR"/>
    <property type="match status" value="1"/>
</dbReference>
<evidence type="ECO:0000256" key="12">
    <source>
        <dbReference type="SAM" id="SignalP"/>
    </source>
</evidence>
<proteinExistence type="inferred from homology"/>
<feature type="domain" description="TonB-dependent receptor-like beta-barrel" evidence="13">
    <location>
        <begin position="177"/>
        <end position="594"/>
    </location>
</feature>
<sequence length="620" mass="69581">MNKKTNVLGVLCFGMSLIGFAQQQVDSTKVEQLDEVVITDSRFALKRENSGKSVIKISKVDIERNQGRTVSELINAQSGIEINGSRSNAGQNLGVYARGGRNRQVLVLIDGIQVSDPSQINIEYDFRLLNLNQIESIEIIKGAASTLYGSGAASAVISITTKKADAKKISAVFSSSFGTNQTESDQNYNIADFNNSVALSGTLNKFTYRTAFSNQFSDGLSAAISDTNEKDVYSKYGIDINLGYKFNKDFSLNVYGNFTDTNSEIDGFDSNFSLVDTPDEFNNEQYRFGLSSKFKYRNGSINLNAAYSEYERVFISNFPSIFKSENYVLDIYNKYVFNKMFYTIIGLNAIENKAIFANDVRFNIIDPYANFVYVSDFGLNINAGARLNNHNEYGSHFTYNLNPSFTFKSNNDGYTKLFGSFSTSFITPSLSQLFGNFGANPDLGPEENRTIEVGTEFKLNDNFRVTGLFFNREEKNTVLWLNGGYLNATEDLHARGVEVEVNTTPIEKLSITANYAFTEYKESLARRIPKHKANLQLGYDFSKTTFASLSYQYTHDRFENSFVPLLESFSLVNLYVSHTVLKNKIKFFGGLDNILNEDYEDVPGYVTKGRNVRIGFQLTL</sequence>
<keyword evidence="8 10" id="KW-0472">Membrane</keyword>
<comment type="subcellular location">
    <subcellularLocation>
        <location evidence="1 10">Cell outer membrane</location>
        <topology evidence="1 10">Multi-pass membrane protein</topology>
    </subcellularLocation>
</comment>
<feature type="chain" id="PRO_5045759231" evidence="12">
    <location>
        <begin position="22"/>
        <end position="620"/>
    </location>
</feature>
<evidence type="ECO:0000256" key="2">
    <source>
        <dbReference type="ARBA" id="ARBA00022448"/>
    </source>
</evidence>
<keyword evidence="15" id="KW-0675">Receptor</keyword>
<dbReference type="SUPFAM" id="SSF56935">
    <property type="entry name" value="Porins"/>
    <property type="match status" value="1"/>
</dbReference>
<feature type="domain" description="TonB-dependent receptor plug" evidence="14">
    <location>
        <begin position="48"/>
        <end position="156"/>
    </location>
</feature>
<organism evidence="15 16">
    <name type="scientific">Jejuia spongiicola</name>
    <dbReference type="NCBI Taxonomy" id="2942207"/>
    <lineage>
        <taxon>Bacteria</taxon>
        <taxon>Pseudomonadati</taxon>
        <taxon>Bacteroidota</taxon>
        <taxon>Flavobacteriia</taxon>
        <taxon>Flavobacteriales</taxon>
        <taxon>Flavobacteriaceae</taxon>
        <taxon>Jejuia</taxon>
    </lineage>
</organism>
<evidence type="ECO:0000256" key="1">
    <source>
        <dbReference type="ARBA" id="ARBA00004571"/>
    </source>
</evidence>